<organism evidence="1 2">
    <name type="scientific">Crotalaria pallida</name>
    <name type="common">Smooth rattlebox</name>
    <name type="synonym">Crotalaria striata</name>
    <dbReference type="NCBI Taxonomy" id="3830"/>
    <lineage>
        <taxon>Eukaryota</taxon>
        <taxon>Viridiplantae</taxon>
        <taxon>Streptophyta</taxon>
        <taxon>Embryophyta</taxon>
        <taxon>Tracheophyta</taxon>
        <taxon>Spermatophyta</taxon>
        <taxon>Magnoliopsida</taxon>
        <taxon>eudicotyledons</taxon>
        <taxon>Gunneridae</taxon>
        <taxon>Pentapetalae</taxon>
        <taxon>rosids</taxon>
        <taxon>fabids</taxon>
        <taxon>Fabales</taxon>
        <taxon>Fabaceae</taxon>
        <taxon>Papilionoideae</taxon>
        <taxon>50 kb inversion clade</taxon>
        <taxon>genistoids sensu lato</taxon>
        <taxon>core genistoids</taxon>
        <taxon>Crotalarieae</taxon>
        <taxon>Crotalaria</taxon>
    </lineage>
</organism>
<proteinExistence type="predicted"/>
<reference evidence="1 2" key="1">
    <citation type="submission" date="2024-01" db="EMBL/GenBank/DDBJ databases">
        <title>The genomes of 5 underutilized Papilionoideae crops provide insights into root nodulation and disease resistanc.</title>
        <authorList>
            <person name="Yuan L."/>
        </authorList>
    </citation>
    <scope>NUCLEOTIDE SEQUENCE [LARGE SCALE GENOMIC DNA]</scope>
    <source>
        <strain evidence="1">ZHUSHIDOU_FW_LH</strain>
        <tissue evidence="1">Leaf</tissue>
    </source>
</reference>
<comment type="caution">
    <text evidence="1">The sequence shown here is derived from an EMBL/GenBank/DDBJ whole genome shotgun (WGS) entry which is preliminary data.</text>
</comment>
<dbReference type="Proteomes" id="UP001372338">
    <property type="component" value="Unassembled WGS sequence"/>
</dbReference>
<keyword evidence="2" id="KW-1185">Reference proteome</keyword>
<name>A0AAN9HRW7_CROPI</name>
<dbReference type="EMBL" id="JAYWIO010000008">
    <property type="protein sequence ID" value="KAK7246959.1"/>
    <property type="molecule type" value="Genomic_DNA"/>
</dbReference>
<protein>
    <submittedName>
        <fullName evidence="1">Uncharacterized protein</fullName>
    </submittedName>
</protein>
<accession>A0AAN9HRW7</accession>
<evidence type="ECO:0000313" key="2">
    <source>
        <dbReference type="Proteomes" id="UP001372338"/>
    </source>
</evidence>
<sequence length="129" mass="14942">MTIAMKDIVIESRPILFLVIKGLFELYDIIRVVSYFPVSVVKQKKKKKQNKTKKQRGRIASHSTASHFSYSKIVSLALPFLPLALSQFLDLQSLVSQFQFQFQSYHCFNSQISRVFDSILTPFKIPIIR</sequence>
<evidence type="ECO:0000313" key="1">
    <source>
        <dbReference type="EMBL" id="KAK7246959.1"/>
    </source>
</evidence>
<dbReference type="AlphaFoldDB" id="A0AAN9HRW7"/>
<gene>
    <name evidence="1" type="ORF">RIF29_41832</name>
</gene>